<evidence type="ECO:0000256" key="2">
    <source>
        <dbReference type="ARBA" id="ARBA00022908"/>
    </source>
</evidence>
<sequence>MIFGYARVSSKNQNLSRQLQELQEYGCDRIYQEKQSGKDFERPVYKEMRSKMRFGDVLVIHDLSRFGRNKQEIKDEWEALIEEEIDIVVLNMPILDTRKYKELEGVGQLVSDLVLTLLSWMVEEERTRIRTAQKEGIEIAKKLGRFKGGKKRYHKDAKGKDRVIYDEVVRCLNGNMSVMDIHRKTGLSRNTIYSIKREIEITETT</sequence>
<dbReference type="RefSeq" id="WP_078817951.1">
    <property type="nucleotide sequence ID" value="NZ_FUYJ01000005.1"/>
</dbReference>
<evidence type="ECO:0000256" key="1">
    <source>
        <dbReference type="ARBA" id="ARBA00009913"/>
    </source>
</evidence>
<feature type="active site" description="O-(5'-phospho-DNA)-serine intermediate" evidence="5 6">
    <location>
        <position position="9"/>
    </location>
</feature>
<dbReference type="Gene3D" id="1.10.10.60">
    <property type="entry name" value="Homeodomain-like"/>
    <property type="match status" value="1"/>
</dbReference>
<dbReference type="PANTHER" id="PTHR30461:SF26">
    <property type="entry name" value="RESOLVASE HOMOLOG YNEB"/>
    <property type="match status" value="1"/>
</dbReference>
<proteinExistence type="inferred from homology"/>
<evidence type="ECO:0000259" key="7">
    <source>
        <dbReference type="PROSITE" id="PS51736"/>
    </source>
</evidence>
<evidence type="ECO:0000256" key="6">
    <source>
        <dbReference type="PROSITE-ProRule" id="PRU10137"/>
    </source>
</evidence>
<keyword evidence="3" id="KW-0238">DNA-binding</keyword>
<name>A0A1T4YHR8_9BACL</name>
<dbReference type="InterPro" id="IPR006119">
    <property type="entry name" value="Resolv_N"/>
</dbReference>
<dbReference type="Pfam" id="PF00239">
    <property type="entry name" value="Resolvase"/>
    <property type="match status" value="1"/>
</dbReference>
<dbReference type="Gene3D" id="3.40.50.1390">
    <property type="entry name" value="Resolvase, N-terminal catalytic domain"/>
    <property type="match status" value="1"/>
</dbReference>
<dbReference type="PANTHER" id="PTHR30461">
    <property type="entry name" value="DNA-INVERTASE FROM LAMBDOID PROPHAGE"/>
    <property type="match status" value="1"/>
</dbReference>
<protein>
    <submittedName>
        <fullName evidence="8">Site-specific DNA recombinase</fullName>
    </submittedName>
</protein>
<dbReference type="PROSITE" id="PS51736">
    <property type="entry name" value="RECOMBINASES_3"/>
    <property type="match status" value="1"/>
</dbReference>
<reference evidence="9" key="1">
    <citation type="submission" date="2017-02" db="EMBL/GenBank/DDBJ databases">
        <authorList>
            <person name="Varghese N."/>
            <person name="Submissions S."/>
        </authorList>
    </citation>
    <scope>NUCLEOTIDE SEQUENCE [LARGE SCALE GENOMIC DNA]</scope>
    <source>
        <strain evidence="9">DSM 23966</strain>
    </source>
</reference>
<dbReference type="InterPro" id="IPR036162">
    <property type="entry name" value="Resolvase-like_N_sf"/>
</dbReference>
<organism evidence="8 9">
    <name type="scientific">Sporosarcina newyorkensis</name>
    <dbReference type="NCBI Taxonomy" id="759851"/>
    <lineage>
        <taxon>Bacteria</taxon>
        <taxon>Bacillati</taxon>
        <taxon>Bacillota</taxon>
        <taxon>Bacilli</taxon>
        <taxon>Bacillales</taxon>
        <taxon>Caryophanaceae</taxon>
        <taxon>Sporosarcina</taxon>
    </lineage>
</organism>
<evidence type="ECO:0000256" key="3">
    <source>
        <dbReference type="ARBA" id="ARBA00023125"/>
    </source>
</evidence>
<dbReference type="CDD" id="cd03768">
    <property type="entry name" value="SR_ResInv"/>
    <property type="match status" value="1"/>
</dbReference>
<dbReference type="GO" id="GO:0015074">
    <property type="term" value="P:DNA integration"/>
    <property type="evidence" value="ECO:0007669"/>
    <property type="project" value="UniProtKB-KW"/>
</dbReference>
<dbReference type="GO" id="GO:0003677">
    <property type="term" value="F:DNA binding"/>
    <property type="evidence" value="ECO:0007669"/>
    <property type="project" value="UniProtKB-KW"/>
</dbReference>
<feature type="domain" description="Resolvase/invertase-type recombinase catalytic" evidence="7">
    <location>
        <begin position="1"/>
        <end position="144"/>
    </location>
</feature>
<dbReference type="SUPFAM" id="SSF53041">
    <property type="entry name" value="Resolvase-like"/>
    <property type="match status" value="1"/>
</dbReference>
<evidence type="ECO:0000256" key="4">
    <source>
        <dbReference type="ARBA" id="ARBA00023172"/>
    </source>
</evidence>
<comment type="similarity">
    <text evidence="1">Belongs to the site-specific recombinase resolvase family.</text>
</comment>
<dbReference type="AlphaFoldDB" id="A0A1T4YHR8"/>
<keyword evidence="9" id="KW-1185">Reference proteome</keyword>
<evidence type="ECO:0000256" key="5">
    <source>
        <dbReference type="PIRSR" id="PIRSR606118-50"/>
    </source>
</evidence>
<dbReference type="EMBL" id="FUYJ01000005">
    <property type="protein sequence ID" value="SKB01334.1"/>
    <property type="molecule type" value="Genomic_DNA"/>
</dbReference>
<dbReference type="PROSITE" id="PS00397">
    <property type="entry name" value="RECOMBINASES_1"/>
    <property type="match status" value="1"/>
</dbReference>
<evidence type="ECO:0000313" key="8">
    <source>
        <dbReference type="EMBL" id="SKB01334.1"/>
    </source>
</evidence>
<keyword evidence="2" id="KW-0229">DNA integration</keyword>
<dbReference type="GO" id="GO:0000150">
    <property type="term" value="F:DNA strand exchange activity"/>
    <property type="evidence" value="ECO:0007669"/>
    <property type="project" value="InterPro"/>
</dbReference>
<gene>
    <name evidence="8" type="ORF">SAMN04244570_2684</name>
</gene>
<dbReference type="Proteomes" id="UP000190042">
    <property type="component" value="Unassembled WGS sequence"/>
</dbReference>
<keyword evidence="4" id="KW-0233">DNA recombination</keyword>
<dbReference type="InterPro" id="IPR050639">
    <property type="entry name" value="SSR_resolvase"/>
</dbReference>
<evidence type="ECO:0000313" key="9">
    <source>
        <dbReference type="Proteomes" id="UP000190042"/>
    </source>
</evidence>
<accession>A0A1T4YHR8</accession>
<dbReference type="SMART" id="SM00857">
    <property type="entry name" value="Resolvase"/>
    <property type="match status" value="1"/>
</dbReference>
<dbReference type="InterPro" id="IPR006118">
    <property type="entry name" value="Recombinase_CS"/>
</dbReference>